<accession>A0ABD2CGC9</accession>
<organism evidence="2 3">
    <name type="scientific">Vespula maculifrons</name>
    <name type="common">Eastern yellow jacket</name>
    <name type="synonym">Wasp</name>
    <dbReference type="NCBI Taxonomy" id="7453"/>
    <lineage>
        <taxon>Eukaryota</taxon>
        <taxon>Metazoa</taxon>
        <taxon>Ecdysozoa</taxon>
        <taxon>Arthropoda</taxon>
        <taxon>Hexapoda</taxon>
        <taxon>Insecta</taxon>
        <taxon>Pterygota</taxon>
        <taxon>Neoptera</taxon>
        <taxon>Endopterygota</taxon>
        <taxon>Hymenoptera</taxon>
        <taxon>Apocrita</taxon>
        <taxon>Aculeata</taxon>
        <taxon>Vespoidea</taxon>
        <taxon>Vespidae</taxon>
        <taxon>Vespinae</taxon>
        <taxon>Vespula</taxon>
    </lineage>
</organism>
<dbReference type="EMBL" id="JAYRBN010000056">
    <property type="protein sequence ID" value="KAL2743298.1"/>
    <property type="molecule type" value="Genomic_DNA"/>
</dbReference>
<feature type="region of interest" description="Disordered" evidence="1">
    <location>
        <begin position="207"/>
        <end position="232"/>
    </location>
</feature>
<keyword evidence="3" id="KW-1185">Reference proteome</keyword>
<feature type="compositionally biased region" description="Low complexity" evidence="1">
    <location>
        <begin position="157"/>
        <end position="166"/>
    </location>
</feature>
<feature type="compositionally biased region" description="Basic and acidic residues" evidence="1">
    <location>
        <begin position="211"/>
        <end position="227"/>
    </location>
</feature>
<protein>
    <submittedName>
        <fullName evidence="2">Uncharacterized protein</fullName>
    </submittedName>
</protein>
<evidence type="ECO:0000313" key="3">
    <source>
        <dbReference type="Proteomes" id="UP001607303"/>
    </source>
</evidence>
<dbReference type="AlphaFoldDB" id="A0ABD2CGC9"/>
<feature type="region of interest" description="Disordered" evidence="1">
    <location>
        <begin position="157"/>
        <end position="185"/>
    </location>
</feature>
<feature type="region of interest" description="Disordered" evidence="1">
    <location>
        <begin position="66"/>
        <end position="91"/>
    </location>
</feature>
<sequence length="409" mass="46080">MLMTLVALAVLPHSPILYRFVVSSVNRQVRSKDCKVMGRLEKTTRSPPFATAFARSEHALVVGRHRRRRRRQRDYDEEEEEEEEAENDDSDALSISRVALEDRESEEFVCLLVSSAASKRQADLRSRTNDFAFRATGGWLLPNVGILCQRKNLLSVKRSSNSNSSRMNFDDFKASRERKRSGGAEAEAEAGTSYLVLSWYMRKSRSLASPKGDKSNKPPSHRQKDQIELSSRWYPHAERSKNDAGVNQSAVICILREWATKRPGPAGDDIEVAVRVCVQACARTDESVAAEFKQVFALNEALSMQMIGARENGTRHHETRAVPLVRKTTMAMMHGRDIGSDQNISQSQSPYPYYQPPASILVTRYGLTATGSERLSEHAISGRTRIPKVKDLVRETESTTFPFRRVNST</sequence>
<proteinExistence type="predicted"/>
<dbReference type="Proteomes" id="UP001607303">
    <property type="component" value="Unassembled WGS sequence"/>
</dbReference>
<comment type="caution">
    <text evidence="2">The sequence shown here is derived from an EMBL/GenBank/DDBJ whole genome shotgun (WGS) entry which is preliminary data.</text>
</comment>
<gene>
    <name evidence="2" type="ORF">V1477_008787</name>
</gene>
<evidence type="ECO:0000313" key="2">
    <source>
        <dbReference type="EMBL" id="KAL2743298.1"/>
    </source>
</evidence>
<reference evidence="2 3" key="1">
    <citation type="journal article" date="2024" name="Ann. Entomol. Soc. Am.">
        <title>Genomic analyses of the southern and eastern yellowjacket wasps (Hymenoptera: Vespidae) reveal evolutionary signatures of social life.</title>
        <authorList>
            <person name="Catto M.A."/>
            <person name="Caine P.B."/>
            <person name="Orr S.E."/>
            <person name="Hunt B.G."/>
            <person name="Goodisman M.A.D."/>
        </authorList>
    </citation>
    <scope>NUCLEOTIDE SEQUENCE [LARGE SCALE GENOMIC DNA]</scope>
    <source>
        <strain evidence="2">232</strain>
        <tissue evidence="2">Head and thorax</tissue>
    </source>
</reference>
<evidence type="ECO:0000256" key="1">
    <source>
        <dbReference type="SAM" id="MobiDB-lite"/>
    </source>
</evidence>
<feature type="compositionally biased region" description="Acidic residues" evidence="1">
    <location>
        <begin position="75"/>
        <end position="91"/>
    </location>
</feature>
<name>A0ABD2CGC9_VESMC</name>